<sequence>MSSSNYQQNVGLYYRRGLLQNNESPKIKTGFTAEKTNDAPKNTSSSYDPGFHTSSASGSSTANSNSDWKNSPLLNNEFAQQHMSFLASILVSYEGLIAGKIGNPNMTKEDYDQVDPEEMELMDIRWCMASVIRRAQRFMEITGRRCLEGPETKMGFDKNKVICFKCKEKCHFKRECPNNRANESVNPFREDYYKKAIYHKNTDQPIRKQIDGVSSKEKRAALSFCDQNVDNIDGDYESMVQNLDWKEGLIEAKSPGFIIYDDEGYDWSQHDEEVAEVEAKAMVAEVTLTREERHARMRLDDVYNAYREATWAGRWSKDKECYVDPQRNPTVDPKTVDLDALVAAIPTVDVWCKGLRENPRYKQQVEEGIQKVIFASLEKKKKMTVEEVVNEVNKIEKKAEEGVEDKVQVAEEDQIQKTEETKVPVIEVIIQTDTSDKIDNEAEQQCKKCKETCSACIEKDEKLNKRDIEFTKINKIFKEKCHEMSEIEKFLKQENEKLKQKCDDLEIENKVLKEKCSAVCNKCVPKDIKIQELQKEYDVMKLSYETVKEAYETLKSKVKSLDDRLCACQRNTKFLEARFEDKQRVVNQYIDDVAKLKQELADKEKLVNKLQSYHSSSYILERIFNITPDEKVSEKNKKGKGSEYHQVPPPLENNYTFHDGEKVEKVINMVDQLPDNIDVTYTKSDDISDSEVVGKVVESVFQEKVR</sequence>
<proteinExistence type="predicted"/>
<dbReference type="AlphaFoldDB" id="A0A9K3IXT7"/>
<name>A0A9K3IXT7_HELAN</name>
<dbReference type="Proteomes" id="UP000215914">
    <property type="component" value="Unassembled WGS sequence"/>
</dbReference>
<feature type="region of interest" description="Disordered" evidence="3">
    <location>
        <begin position="31"/>
        <end position="67"/>
    </location>
</feature>
<dbReference type="SUPFAM" id="SSF57756">
    <property type="entry name" value="Retrovirus zinc finger-like domains"/>
    <property type="match status" value="1"/>
</dbReference>
<dbReference type="InterPro" id="IPR001878">
    <property type="entry name" value="Znf_CCHC"/>
</dbReference>
<gene>
    <name evidence="5" type="ORF">HanXRQr2_Chr05g0206071</name>
</gene>
<feature type="compositionally biased region" description="Low complexity" evidence="3">
    <location>
        <begin position="53"/>
        <end position="66"/>
    </location>
</feature>
<reference evidence="5" key="2">
    <citation type="submission" date="2020-06" db="EMBL/GenBank/DDBJ databases">
        <title>Helianthus annuus Genome sequencing and assembly Release 2.</title>
        <authorList>
            <person name="Gouzy J."/>
            <person name="Langlade N."/>
            <person name="Munos S."/>
        </authorList>
    </citation>
    <scope>NUCLEOTIDE SEQUENCE</scope>
    <source>
        <tissue evidence="5">Leaves</tissue>
    </source>
</reference>
<keyword evidence="6" id="KW-1185">Reference proteome</keyword>
<comment type="caution">
    <text evidence="5">The sequence shown here is derived from an EMBL/GenBank/DDBJ whole genome shotgun (WGS) entry which is preliminary data.</text>
</comment>
<dbReference type="GO" id="GO:0003676">
    <property type="term" value="F:nucleic acid binding"/>
    <property type="evidence" value="ECO:0007669"/>
    <property type="project" value="InterPro"/>
</dbReference>
<evidence type="ECO:0000256" key="3">
    <source>
        <dbReference type="SAM" id="MobiDB-lite"/>
    </source>
</evidence>
<keyword evidence="2" id="KW-0175">Coiled coil</keyword>
<dbReference type="Gramene" id="mRNA:HanXRQr2_Chr05g0206071">
    <property type="protein sequence ID" value="CDS:HanXRQr2_Chr05g0206071.1"/>
    <property type="gene ID" value="HanXRQr2_Chr05g0206071"/>
</dbReference>
<dbReference type="Gene3D" id="4.10.60.10">
    <property type="entry name" value="Zinc finger, CCHC-type"/>
    <property type="match status" value="1"/>
</dbReference>
<evidence type="ECO:0000313" key="6">
    <source>
        <dbReference type="Proteomes" id="UP000215914"/>
    </source>
</evidence>
<reference evidence="5" key="1">
    <citation type="journal article" date="2017" name="Nature">
        <title>The sunflower genome provides insights into oil metabolism, flowering and Asterid evolution.</title>
        <authorList>
            <person name="Badouin H."/>
            <person name="Gouzy J."/>
            <person name="Grassa C.J."/>
            <person name="Murat F."/>
            <person name="Staton S.E."/>
            <person name="Cottret L."/>
            <person name="Lelandais-Briere C."/>
            <person name="Owens G.L."/>
            <person name="Carrere S."/>
            <person name="Mayjonade B."/>
            <person name="Legrand L."/>
            <person name="Gill N."/>
            <person name="Kane N.C."/>
            <person name="Bowers J.E."/>
            <person name="Hubner S."/>
            <person name="Bellec A."/>
            <person name="Berard A."/>
            <person name="Berges H."/>
            <person name="Blanchet N."/>
            <person name="Boniface M.C."/>
            <person name="Brunel D."/>
            <person name="Catrice O."/>
            <person name="Chaidir N."/>
            <person name="Claudel C."/>
            <person name="Donnadieu C."/>
            <person name="Faraut T."/>
            <person name="Fievet G."/>
            <person name="Helmstetter N."/>
            <person name="King M."/>
            <person name="Knapp S.J."/>
            <person name="Lai Z."/>
            <person name="Le Paslier M.C."/>
            <person name="Lippi Y."/>
            <person name="Lorenzon L."/>
            <person name="Mandel J.R."/>
            <person name="Marage G."/>
            <person name="Marchand G."/>
            <person name="Marquand E."/>
            <person name="Bret-Mestries E."/>
            <person name="Morien E."/>
            <person name="Nambeesan S."/>
            <person name="Nguyen T."/>
            <person name="Pegot-Espagnet P."/>
            <person name="Pouilly N."/>
            <person name="Raftis F."/>
            <person name="Sallet E."/>
            <person name="Schiex T."/>
            <person name="Thomas J."/>
            <person name="Vandecasteele C."/>
            <person name="Vares D."/>
            <person name="Vear F."/>
            <person name="Vautrin S."/>
            <person name="Crespi M."/>
            <person name="Mangin B."/>
            <person name="Burke J.M."/>
            <person name="Salse J."/>
            <person name="Munos S."/>
            <person name="Vincourt P."/>
            <person name="Rieseberg L.H."/>
            <person name="Langlade N.B."/>
        </authorList>
    </citation>
    <scope>NUCLEOTIDE SEQUENCE</scope>
    <source>
        <tissue evidence="5">Leaves</tissue>
    </source>
</reference>
<accession>A0A9K3IXT7</accession>
<dbReference type="PROSITE" id="PS50158">
    <property type="entry name" value="ZF_CCHC"/>
    <property type="match status" value="1"/>
</dbReference>
<feature type="domain" description="CCHC-type" evidence="4">
    <location>
        <begin position="163"/>
        <end position="178"/>
    </location>
</feature>
<evidence type="ECO:0000259" key="4">
    <source>
        <dbReference type="PROSITE" id="PS50158"/>
    </source>
</evidence>
<evidence type="ECO:0000256" key="2">
    <source>
        <dbReference type="SAM" id="Coils"/>
    </source>
</evidence>
<dbReference type="InterPro" id="IPR036875">
    <property type="entry name" value="Znf_CCHC_sf"/>
</dbReference>
<evidence type="ECO:0000313" key="5">
    <source>
        <dbReference type="EMBL" id="KAF5805179.1"/>
    </source>
</evidence>
<keyword evidence="1" id="KW-0862">Zinc</keyword>
<protein>
    <submittedName>
        <fullName evidence="5">Transcription factor interactor and regulator CCHC(Zn) family</fullName>
    </submittedName>
</protein>
<keyword evidence="1" id="KW-0479">Metal-binding</keyword>
<keyword evidence="1" id="KW-0863">Zinc-finger</keyword>
<organism evidence="5 6">
    <name type="scientific">Helianthus annuus</name>
    <name type="common">Common sunflower</name>
    <dbReference type="NCBI Taxonomy" id="4232"/>
    <lineage>
        <taxon>Eukaryota</taxon>
        <taxon>Viridiplantae</taxon>
        <taxon>Streptophyta</taxon>
        <taxon>Embryophyta</taxon>
        <taxon>Tracheophyta</taxon>
        <taxon>Spermatophyta</taxon>
        <taxon>Magnoliopsida</taxon>
        <taxon>eudicotyledons</taxon>
        <taxon>Gunneridae</taxon>
        <taxon>Pentapetalae</taxon>
        <taxon>asterids</taxon>
        <taxon>campanulids</taxon>
        <taxon>Asterales</taxon>
        <taxon>Asteraceae</taxon>
        <taxon>Asteroideae</taxon>
        <taxon>Heliantheae alliance</taxon>
        <taxon>Heliantheae</taxon>
        <taxon>Helianthus</taxon>
    </lineage>
</organism>
<dbReference type="GO" id="GO:0008270">
    <property type="term" value="F:zinc ion binding"/>
    <property type="evidence" value="ECO:0007669"/>
    <property type="project" value="UniProtKB-KW"/>
</dbReference>
<dbReference type="EMBL" id="MNCJ02000320">
    <property type="protein sequence ID" value="KAF5805179.1"/>
    <property type="molecule type" value="Genomic_DNA"/>
</dbReference>
<feature type="coiled-coil region" evidence="2">
    <location>
        <begin position="481"/>
        <end position="613"/>
    </location>
</feature>
<evidence type="ECO:0000256" key="1">
    <source>
        <dbReference type="PROSITE-ProRule" id="PRU00047"/>
    </source>
</evidence>